<dbReference type="FunFam" id="3.30.499.10:FF:000009">
    <property type="entry name" value="Aconitate hydratase"/>
    <property type="match status" value="1"/>
</dbReference>
<reference evidence="15 16" key="1">
    <citation type="submission" date="2020-08" db="EMBL/GenBank/DDBJ databases">
        <title>Sequencing the genomes of 1000 actinobacteria strains.</title>
        <authorList>
            <person name="Klenk H.-P."/>
        </authorList>
    </citation>
    <scope>NUCLEOTIDE SEQUENCE [LARGE SCALE GENOMIC DNA]</scope>
    <source>
        <strain evidence="15 16">DSM 27099</strain>
    </source>
</reference>
<dbReference type="SUPFAM" id="SSF53732">
    <property type="entry name" value="Aconitase iron-sulfur domain"/>
    <property type="match status" value="1"/>
</dbReference>
<evidence type="ECO:0000256" key="8">
    <source>
        <dbReference type="ARBA" id="ARBA00023014"/>
    </source>
</evidence>
<keyword evidence="7 11" id="KW-0408">Iron</keyword>
<organism evidence="15 16">
    <name type="scientific">Microbacterium endophyticum</name>
    <dbReference type="NCBI Taxonomy" id="1526412"/>
    <lineage>
        <taxon>Bacteria</taxon>
        <taxon>Bacillati</taxon>
        <taxon>Actinomycetota</taxon>
        <taxon>Actinomycetes</taxon>
        <taxon>Micrococcales</taxon>
        <taxon>Microbacteriaceae</taxon>
        <taxon>Microbacterium</taxon>
    </lineage>
</organism>
<keyword evidence="8 11" id="KW-0411">Iron-sulfur</keyword>
<dbReference type="Pfam" id="PF00694">
    <property type="entry name" value="Aconitase_C"/>
    <property type="match status" value="1"/>
</dbReference>
<feature type="domain" description="Aconitase/3-isopropylmalate dehydratase large subunit alpha/beta/alpha" evidence="13">
    <location>
        <begin position="66"/>
        <end position="597"/>
    </location>
</feature>
<name>A0A7W4V509_9MICO</name>
<evidence type="ECO:0000256" key="5">
    <source>
        <dbReference type="ARBA" id="ARBA00022723"/>
    </source>
</evidence>
<gene>
    <name evidence="15" type="ORF">FHX49_002574</name>
</gene>
<keyword evidence="4" id="KW-0816">Tricarboxylic acid cycle</keyword>
<dbReference type="GO" id="GO:0003994">
    <property type="term" value="F:aconitate hydratase activity"/>
    <property type="evidence" value="ECO:0007669"/>
    <property type="project" value="UniProtKB-EC"/>
</dbReference>
<comment type="function">
    <text evidence="11">Catalyzes the isomerization of citrate to isocitrate via cis-aconitate.</text>
</comment>
<dbReference type="EC" id="4.2.1.3" evidence="11"/>
<feature type="domain" description="Aconitase A/isopropylmalate dehydratase small subunit swivel" evidence="14">
    <location>
        <begin position="727"/>
        <end position="862"/>
    </location>
</feature>
<dbReference type="GO" id="GO:0003723">
    <property type="term" value="F:RNA binding"/>
    <property type="evidence" value="ECO:0007669"/>
    <property type="project" value="UniProtKB-KW"/>
</dbReference>
<dbReference type="CDD" id="cd01580">
    <property type="entry name" value="AcnA_IRP_Swivel"/>
    <property type="match status" value="1"/>
</dbReference>
<dbReference type="UniPathway" id="UPA00946"/>
<dbReference type="UniPathway" id="UPA00223">
    <property type="reaction ID" value="UER00718"/>
</dbReference>
<dbReference type="Proteomes" id="UP000529310">
    <property type="component" value="Unassembled WGS sequence"/>
</dbReference>
<evidence type="ECO:0000313" key="15">
    <source>
        <dbReference type="EMBL" id="MBB2976982.1"/>
    </source>
</evidence>
<evidence type="ECO:0000259" key="14">
    <source>
        <dbReference type="Pfam" id="PF00694"/>
    </source>
</evidence>
<dbReference type="RefSeq" id="WP_165138103.1">
    <property type="nucleotide sequence ID" value="NZ_CP049255.1"/>
</dbReference>
<comment type="pathway">
    <text evidence="2">Carbohydrate metabolism; tricarboxylic acid cycle; isocitrate from oxaloacetate: step 2/2.</text>
</comment>
<dbReference type="InterPro" id="IPR015928">
    <property type="entry name" value="Aconitase/3IPM_dehydase_swvl"/>
</dbReference>
<dbReference type="GO" id="GO:0006099">
    <property type="term" value="P:tricarboxylic acid cycle"/>
    <property type="evidence" value="ECO:0007669"/>
    <property type="project" value="UniProtKB-UniPathway"/>
</dbReference>
<dbReference type="FunFam" id="3.20.19.10:FF:000001">
    <property type="entry name" value="Aconitate hydratase"/>
    <property type="match status" value="1"/>
</dbReference>
<evidence type="ECO:0000256" key="12">
    <source>
        <dbReference type="SAM" id="MobiDB-lite"/>
    </source>
</evidence>
<evidence type="ECO:0000256" key="9">
    <source>
        <dbReference type="ARBA" id="ARBA00023239"/>
    </source>
</evidence>
<evidence type="ECO:0000256" key="1">
    <source>
        <dbReference type="ARBA" id="ARBA00001966"/>
    </source>
</evidence>
<keyword evidence="9 11" id="KW-0456">Lyase</keyword>
<evidence type="ECO:0000256" key="2">
    <source>
        <dbReference type="ARBA" id="ARBA00004717"/>
    </source>
</evidence>
<accession>A0A7W4V509</accession>
<dbReference type="InterPro" id="IPR044137">
    <property type="entry name" value="AcnA_IRP_Swivel"/>
</dbReference>
<dbReference type="AlphaFoldDB" id="A0A7W4V509"/>
<dbReference type="NCBIfam" id="TIGR01341">
    <property type="entry name" value="aconitase_1"/>
    <property type="match status" value="1"/>
</dbReference>
<sequence length="942" mass="101651">MSTVDSFGAKSTLTVGSTDYEIFRIDKVPGYEKLPFSLKVLLENLLRTEDGANVTKAQIEALGSWDAGAEPDTEIQFSPARVVMQDFTGVPCIVDLATMREAVAELGGDPTKINPLSPAEMVIDHSVIADLFGSENALERNVEIEYQRNGERYQFLRWGQTAFDDFKVVPPGTGIVHQVNIEHLAKVTYDREVGGVLRAYPDTCVGTDSHTTMVNGLGVLGWGVGGIEAEAAMLGQPVSMLIPRVVGFKLTGSIPAGVTATDVVLTITDMLRQHGVVGKFVEFYGEGVASVPLANRATIGNMSPEFGSTAAMFPIDSVTVDYLRLTGRSEQTLALVEAYAKQQSLWHNSDHEPTFSEYMELDLSTVVPSIAGPKRPQDRIELSRSKEQFESDLQNYAQVEQDLVDLEGSESFPASDPPGNSPEDTGNTHDYHSHSHAPESVSKPTSVTLADGQSFTLDHGAVTIAAITSCTNTSNPSVMLAAGLLARNAVKKGLKAKPWVKTTLAPGSKVVTDYYEKAGLTKDLEDLGFFTVGYGCTTCIGNSGPLIEEVSAAINDNDLAVTAVLSGNRNFEGRINPDVKMNYLASPPLVIAYSLAGSMNFDFEADPLGTDSDGNDVFLADIWPDAAEVQATIDSSINKEMFDTQYASVFEGDDRWKNLPTPTGNVFEWDAESTYVRKPPYFDGMTMELTPVSDITGARVMATLLDSVTTDHISPAGNIKVDSPAGHYLAEHGVERKDFNSYGSRRGNHEVMIRGTFANIRLKNQLVRSVNDGAEVEGGYTRDFTQAGGPQSFIYDASQHYQEQGTPLVIFGGKEYGSGSSRDWAAKGTSLLGVKAVITESFERIHRSNLIGMGVVPLQFPAGESWASLGLDGTEIVSIAGLEQLNEGTTPKTVKVTATPSEFSDAGKATVEFDAIVRIDTPGEADYYRNGGILQYVLRSLV</sequence>
<keyword evidence="16" id="KW-1185">Reference proteome</keyword>
<dbReference type="Gene3D" id="6.10.190.10">
    <property type="match status" value="1"/>
</dbReference>
<proteinExistence type="inferred from homology"/>
<feature type="region of interest" description="Disordered" evidence="12">
    <location>
        <begin position="408"/>
        <end position="447"/>
    </location>
</feature>
<evidence type="ECO:0000259" key="13">
    <source>
        <dbReference type="Pfam" id="PF00330"/>
    </source>
</evidence>
<comment type="caution">
    <text evidence="15">The sequence shown here is derived from an EMBL/GenBank/DDBJ whole genome shotgun (WGS) entry which is preliminary data.</text>
</comment>
<evidence type="ECO:0000256" key="6">
    <source>
        <dbReference type="ARBA" id="ARBA00022884"/>
    </source>
</evidence>
<dbReference type="Gene3D" id="3.30.499.10">
    <property type="entry name" value="Aconitase, domain 3"/>
    <property type="match status" value="2"/>
</dbReference>
<dbReference type="GO" id="GO:0019679">
    <property type="term" value="P:propionate metabolic process, methylcitrate cycle"/>
    <property type="evidence" value="ECO:0007669"/>
    <property type="project" value="UniProtKB-ARBA"/>
</dbReference>
<dbReference type="InterPro" id="IPR000573">
    <property type="entry name" value="AconitaseA/IPMdHydase_ssu_swvl"/>
</dbReference>
<comment type="catalytic activity">
    <reaction evidence="10 11">
        <text>citrate = D-threo-isocitrate</text>
        <dbReference type="Rhea" id="RHEA:10336"/>
        <dbReference type="ChEBI" id="CHEBI:15562"/>
        <dbReference type="ChEBI" id="CHEBI:16947"/>
        <dbReference type="EC" id="4.2.1.3"/>
    </reaction>
</comment>
<evidence type="ECO:0000256" key="4">
    <source>
        <dbReference type="ARBA" id="ARBA00022532"/>
    </source>
</evidence>
<evidence type="ECO:0000256" key="3">
    <source>
        <dbReference type="ARBA" id="ARBA00007185"/>
    </source>
</evidence>
<evidence type="ECO:0000256" key="10">
    <source>
        <dbReference type="ARBA" id="ARBA00023501"/>
    </source>
</evidence>
<dbReference type="NCBIfam" id="NF006757">
    <property type="entry name" value="PRK09277.1"/>
    <property type="match status" value="1"/>
</dbReference>
<dbReference type="Pfam" id="PF00330">
    <property type="entry name" value="Aconitase"/>
    <property type="match status" value="1"/>
</dbReference>
<keyword evidence="5" id="KW-0479">Metal-binding</keyword>
<evidence type="ECO:0000313" key="16">
    <source>
        <dbReference type="Proteomes" id="UP000529310"/>
    </source>
</evidence>
<dbReference type="PRINTS" id="PR00415">
    <property type="entry name" value="ACONITASE"/>
</dbReference>
<keyword evidence="6" id="KW-0694">RNA-binding</keyword>
<dbReference type="FunFam" id="3.30.499.10:FF:000002">
    <property type="entry name" value="Aconitate hydratase"/>
    <property type="match status" value="1"/>
</dbReference>
<keyword evidence="11" id="KW-0004">4Fe-4S</keyword>
<comment type="similarity">
    <text evidence="3 11">Belongs to the aconitase/IPM isomerase family.</text>
</comment>
<dbReference type="GO" id="GO:0051539">
    <property type="term" value="F:4 iron, 4 sulfur cluster binding"/>
    <property type="evidence" value="ECO:0007669"/>
    <property type="project" value="UniProtKB-KW"/>
</dbReference>
<dbReference type="NCBIfam" id="NF009520">
    <property type="entry name" value="PRK12881.1"/>
    <property type="match status" value="1"/>
</dbReference>
<protein>
    <recommendedName>
        <fullName evidence="11">Aconitate hydratase</fullName>
        <shortName evidence="11">Aconitase</shortName>
        <ecNumber evidence="11">4.2.1.3</ecNumber>
    </recommendedName>
</protein>
<comment type="cofactor">
    <cofactor evidence="1">
        <name>[4Fe-4S] cluster</name>
        <dbReference type="ChEBI" id="CHEBI:49883"/>
    </cofactor>
</comment>
<dbReference type="PROSITE" id="PS00450">
    <property type="entry name" value="ACONITASE_1"/>
    <property type="match status" value="1"/>
</dbReference>
<dbReference type="InterPro" id="IPR001030">
    <property type="entry name" value="Acoase/IPM_deHydtase_lsu_aba"/>
</dbReference>
<dbReference type="GO" id="GO:0046872">
    <property type="term" value="F:metal ion binding"/>
    <property type="evidence" value="ECO:0007669"/>
    <property type="project" value="UniProtKB-KW"/>
</dbReference>
<dbReference type="PROSITE" id="PS01244">
    <property type="entry name" value="ACONITASE_2"/>
    <property type="match status" value="1"/>
</dbReference>
<dbReference type="InterPro" id="IPR018136">
    <property type="entry name" value="Aconitase_4Fe-4S_BS"/>
</dbReference>
<evidence type="ECO:0000256" key="11">
    <source>
        <dbReference type="RuleBase" id="RU361275"/>
    </source>
</evidence>
<dbReference type="PANTHER" id="PTHR11670">
    <property type="entry name" value="ACONITASE/IRON-RESPONSIVE ELEMENT FAMILY MEMBER"/>
    <property type="match status" value="1"/>
</dbReference>
<dbReference type="Gene3D" id="3.20.19.10">
    <property type="entry name" value="Aconitase, domain 4"/>
    <property type="match status" value="1"/>
</dbReference>
<feature type="compositionally biased region" description="Basic and acidic residues" evidence="12">
    <location>
        <begin position="426"/>
        <end position="437"/>
    </location>
</feature>
<dbReference type="InterPro" id="IPR036008">
    <property type="entry name" value="Aconitase_4Fe-4S_dom"/>
</dbReference>
<evidence type="ECO:0000256" key="7">
    <source>
        <dbReference type="ARBA" id="ARBA00023004"/>
    </source>
</evidence>
<dbReference type="InterPro" id="IPR015931">
    <property type="entry name" value="Acnase/IPM_dHydase_lsu_aba_1/3"/>
</dbReference>
<dbReference type="SUPFAM" id="SSF52016">
    <property type="entry name" value="LeuD/IlvD-like"/>
    <property type="match status" value="1"/>
</dbReference>
<dbReference type="EMBL" id="JACHWQ010000010">
    <property type="protein sequence ID" value="MBB2976982.1"/>
    <property type="molecule type" value="Genomic_DNA"/>
</dbReference>
<dbReference type="InterPro" id="IPR006249">
    <property type="entry name" value="Aconitase/IRP2"/>
</dbReference>